<feature type="compositionally biased region" description="Low complexity" evidence="1">
    <location>
        <begin position="59"/>
        <end position="69"/>
    </location>
</feature>
<evidence type="ECO:0000313" key="2">
    <source>
        <dbReference type="EnsemblMetazoa" id="PPAI006913-PA"/>
    </source>
</evidence>
<accession>A0A1B0DFV2</accession>
<proteinExistence type="predicted"/>
<feature type="compositionally biased region" description="Basic and acidic residues" evidence="1">
    <location>
        <begin position="217"/>
        <end position="231"/>
    </location>
</feature>
<dbReference type="VEuPathDB" id="VectorBase:PPAPM1_006993"/>
<reference evidence="2" key="1">
    <citation type="submission" date="2022-08" db="UniProtKB">
        <authorList>
            <consortium name="EnsemblMetazoa"/>
        </authorList>
    </citation>
    <scope>IDENTIFICATION</scope>
    <source>
        <strain evidence="2">Israel</strain>
    </source>
</reference>
<evidence type="ECO:0000313" key="3">
    <source>
        <dbReference type="Proteomes" id="UP000092462"/>
    </source>
</evidence>
<dbReference type="VEuPathDB" id="VectorBase:PPAI006913"/>
<feature type="region of interest" description="Disordered" evidence="1">
    <location>
        <begin position="30"/>
        <end position="69"/>
    </location>
</feature>
<name>A0A1B0DFV2_PHLPP</name>
<dbReference type="EnsemblMetazoa" id="PPAI006913-RA">
    <property type="protein sequence ID" value="PPAI006913-PA"/>
    <property type="gene ID" value="PPAI006913"/>
</dbReference>
<dbReference type="PANTHER" id="PTHR23313:SF0">
    <property type="entry name" value="TESTIS-EXPRESSED PROTEIN 9"/>
    <property type="match status" value="1"/>
</dbReference>
<sequence length="290" mass="33757">MSDLFLQKEQELLKLNEEINVKTKTVLQKTEKNVSKGGVRKTVSRKKSEDRETKKSAKEVNVPSTSVTEETVETCSDAIPERMARKNVSSEGLIKFLKAKVSILQDEVDTHQKDSLKNSEQLQALQESQKNLESVRDQLTNKLNALHSQQKKLEARNEELELKLKNRDVDLTKQSRDLEAARRESKTLAQEKSTLERKLLKSQEDHESTKQSLASAYEREKEMRERTRMEKDAYEKQVRQLRKQRLNLIGAYKQQLLLLDNLKRQIVCLEEAKMIDFAEKEFTKILDWGK</sequence>
<organism evidence="2 3">
    <name type="scientific">Phlebotomus papatasi</name>
    <name type="common">Sandfly</name>
    <dbReference type="NCBI Taxonomy" id="29031"/>
    <lineage>
        <taxon>Eukaryota</taxon>
        <taxon>Metazoa</taxon>
        <taxon>Ecdysozoa</taxon>
        <taxon>Arthropoda</taxon>
        <taxon>Hexapoda</taxon>
        <taxon>Insecta</taxon>
        <taxon>Pterygota</taxon>
        <taxon>Neoptera</taxon>
        <taxon>Endopterygota</taxon>
        <taxon>Diptera</taxon>
        <taxon>Nematocera</taxon>
        <taxon>Psychodoidea</taxon>
        <taxon>Psychodidae</taxon>
        <taxon>Phlebotomus</taxon>
        <taxon>Phlebotomus</taxon>
    </lineage>
</organism>
<protein>
    <recommendedName>
        <fullName evidence="4">Testis-expressed sequence 9 protein</fullName>
    </recommendedName>
</protein>
<evidence type="ECO:0008006" key="4">
    <source>
        <dbReference type="Google" id="ProtNLM"/>
    </source>
</evidence>
<feature type="region of interest" description="Disordered" evidence="1">
    <location>
        <begin position="201"/>
        <end position="231"/>
    </location>
</feature>
<dbReference type="PANTHER" id="PTHR23313">
    <property type="entry name" value="TSEC1-RELATED"/>
    <property type="match status" value="1"/>
</dbReference>
<dbReference type="EMBL" id="AJVK01059044">
    <property type="status" value="NOT_ANNOTATED_CDS"/>
    <property type="molecule type" value="Genomic_DNA"/>
</dbReference>
<evidence type="ECO:0000256" key="1">
    <source>
        <dbReference type="SAM" id="MobiDB-lite"/>
    </source>
</evidence>
<feature type="compositionally biased region" description="Basic and acidic residues" evidence="1">
    <location>
        <begin position="46"/>
        <end position="58"/>
    </location>
</feature>
<keyword evidence="3" id="KW-1185">Reference proteome</keyword>
<dbReference type="Proteomes" id="UP000092462">
    <property type="component" value="Unassembled WGS sequence"/>
</dbReference>
<dbReference type="AlphaFoldDB" id="A0A1B0DFV2"/>